<sequence>MHSALSTNYDYRLHYNEIGAVWKLSSYFLHHIPFERESLTFFCIGTDRSTGDALGPLTGSHLSESLLFPYSVVGTLENPLHALNLQQHLDDKLTADPSTFIVAIDACLGRSDSIGHLLFQNGPLYPGKAVGKDLPPVGDLSIKGVVNISGFMEQAVLQSTRLHLSFEMSRVISRAIQLAHGRFKTNYGQVLQ</sequence>
<comment type="caution">
    <text evidence="1">The sequence shown here is derived from an EMBL/GenBank/DDBJ whole genome shotgun (WGS) entry which is preliminary data.</text>
</comment>
<keyword evidence="2" id="KW-1185">Reference proteome</keyword>
<name>A0ABU4GBQ6_9BACL</name>
<reference evidence="1 2" key="1">
    <citation type="submission" date="2023-06" db="EMBL/GenBank/DDBJ databases">
        <title>Sporosarcina sp. nov., isolated from Korean traditional fermented seafood 'Jeotgal'.</title>
        <authorList>
            <person name="Yang A.I."/>
            <person name="Shin N.-R."/>
        </authorList>
    </citation>
    <scope>NUCLEOTIDE SEQUENCE [LARGE SCALE GENOMIC DNA]</scope>
    <source>
        <strain evidence="1 2">KCTC13119</strain>
    </source>
</reference>
<gene>
    <name evidence="1" type="primary">yyaC</name>
    <name evidence="1" type="ORF">QT711_14175</name>
</gene>
<dbReference type="Pfam" id="PF06866">
    <property type="entry name" value="DUF1256"/>
    <property type="match status" value="1"/>
</dbReference>
<protein>
    <submittedName>
        <fullName evidence="1">Spore protease YyaC</fullName>
    </submittedName>
</protein>
<organism evidence="1 2">
    <name type="scientific">Sporosarcina saromensis</name>
    <dbReference type="NCBI Taxonomy" id="359365"/>
    <lineage>
        <taxon>Bacteria</taxon>
        <taxon>Bacillati</taxon>
        <taxon>Bacillota</taxon>
        <taxon>Bacilli</taxon>
        <taxon>Bacillales</taxon>
        <taxon>Caryophanaceae</taxon>
        <taxon>Sporosarcina</taxon>
    </lineage>
</organism>
<dbReference type="GO" id="GO:0008233">
    <property type="term" value="F:peptidase activity"/>
    <property type="evidence" value="ECO:0007669"/>
    <property type="project" value="UniProtKB-KW"/>
</dbReference>
<dbReference type="EMBL" id="JAUBDI010000015">
    <property type="protein sequence ID" value="MDW0114341.1"/>
    <property type="molecule type" value="Genomic_DNA"/>
</dbReference>
<dbReference type="Proteomes" id="UP001282284">
    <property type="component" value="Unassembled WGS sequence"/>
</dbReference>
<dbReference type="RefSeq" id="WP_317945301.1">
    <property type="nucleotide sequence ID" value="NZ_JAUBDI010000015.1"/>
</dbReference>
<dbReference type="SUPFAM" id="SSF53163">
    <property type="entry name" value="HybD-like"/>
    <property type="match status" value="1"/>
</dbReference>
<dbReference type="GO" id="GO:0006508">
    <property type="term" value="P:proteolysis"/>
    <property type="evidence" value="ECO:0007669"/>
    <property type="project" value="UniProtKB-KW"/>
</dbReference>
<dbReference type="InterPro" id="IPR023430">
    <property type="entry name" value="Pept_HybD-like_dom_sf"/>
</dbReference>
<proteinExistence type="predicted"/>
<evidence type="ECO:0000313" key="1">
    <source>
        <dbReference type="EMBL" id="MDW0114341.1"/>
    </source>
</evidence>
<dbReference type="InterPro" id="IPR009665">
    <property type="entry name" value="YyaC"/>
</dbReference>
<keyword evidence="1" id="KW-0645">Protease</keyword>
<evidence type="ECO:0000313" key="2">
    <source>
        <dbReference type="Proteomes" id="UP001282284"/>
    </source>
</evidence>
<accession>A0ABU4GBQ6</accession>
<keyword evidence="1" id="KW-0378">Hydrolase</keyword>
<dbReference type="NCBIfam" id="TIGR02841">
    <property type="entry name" value="spore_YyaC"/>
    <property type="match status" value="1"/>
</dbReference>